<keyword evidence="5" id="KW-0808">Transferase</keyword>
<dbReference type="PROSITE" id="PS50110">
    <property type="entry name" value="RESPONSE_REGULATORY"/>
    <property type="match status" value="1"/>
</dbReference>
<evidence type="ECO:0000256" key="1">
    <source>
        <dbReference type="ARBA" id="ARBA00006464"/>
    </source>
</evidence>
<dbReference type="SMART" id="SM00448">
    <property type="entry name" value="REC"/>
    <property type="match status" value="1"/>
</dbReference>
<comment type="caution">
    <text evidence="5">The sequence shown here is derived from an EMBL/GenBank/DDBJ whole genome shotgun (WGS) entry which is preliminary data.</text>
</comment>
<protein>
    <submittedName>
        <fullName evidence="5">Sugar transferase</fullName>
    </submittedName>
</protein>
<dbReference type="Pfam" id="PF00072">
    <property type="entry name" value="Response_reg"/>
    <property type="match status" value="1"/>
</dbReference>
<keyword evidence="6" id="KW-1185">Reference proteome</keyword>
<comment type="caution">
    <text evidence="2">Lacks conserved residue(s) required for the propagation of feature annotation.</text>
</comment>
<feature type="transmembrane region" description="Helical" evidence="3">
    <location>
        <begin position="148"/>
        <end position="172"/>
    </location>
</feature>
<keyword evidence="3" id="KW-0472">Membrane</keyword>
<keyword evidence="3" id="KW-1133">Transmembrane helix</keyword>
<reference evidence="5" key="1">
    <citation type="submission" date="2023-06" db="EMBL/GenBank/DDBJ databases">
        <title>Genomic of Agaribacillus aureum.</title>
        <authorList>
            <person name="Wang G."/>
        </authorList>
    </citation>
    <scope>NUCLEOTIDE SEQUENCE</scope>
    <source>
        <strain evidence="5">BMA12</strain>
    </source>
</reference>
<accession>A0ABT8L1Q5</accession>
<dbReference type="PANTHER" id="PTHR30576:SF0">
    <property type="entry name" value="UNDECAPRENYL-PHOSPHATE N-ACETYLGALACTOSAMINYL 1-PHOSPHATE TRANSFERASE-RELATED"/>
    <property type="match status" value="1"/>
</dbReference>
<dbReference type="Proteomes" id="UP001172083">
    <property type="component" value="Unassembled WGS sequence"/>
</dbReference>
<keyword evidence="3" id="KW-0812">Transmembrane</keyword>
<dbReference type="Pfam" id="PF02397">
    <property type="entry name" value="Bac_transf"/>
    <property type="match status" value="1"/>
</dbReference>
<gene>
    <name evidence="5" type="ORF">QQ020_06485</name>
</gene>
<dbReference type="RefSeq" id="WP_346757017.1">
    <property type="nucleotide sequence ID" value="NZ_JAUJEB010000001.1"/>
</dbReference>
<dbReference type="InterPro" id="IPR011006">
    <property type="entry name" value="CheY-like_superfamily"/>
</dbReference>
<feature type="domain" description="Response regulatory" evidence="4">
    <location>
        <begin position="5"/>
        <end position="122"/>
    </location>
</feature>
<dbReference type="InterPro" id="IPR001789">
    <property type="entry name" value="Sig_transdc_resp-reg_receiver"/>
</dbReference>
<dbReference type="InterPro" id="IPR003362">
    <property type="entry name" value="Bact_transf"/>
</dbReference>
<evidence type="ECO:0000259" key="4">
    <source>
        <dbReference type="PROSITE" id="PS50110"/>
    </source>
</evidence>
<dbReference type="GO" id="GO:0016740">
    <property type="term" value="F:transferase activity"/>
    <property type="evidence" value="ECO:0007669"/>
    <property type="project" value="UniProtKB-KW"/>
</dbReference>
<name>A0ABT8L1Q5_9BACT</name>
<evidence type="ECO:0000256" key="2">
    <source>
        <dbReference type="PROSITE-ProRule" id="PRU00169"/>
    </source>
</evidence>
<dbReference type="Gene3D" id="3.40.50.2300">
    <property type="match status" value="1"/>
</dbReference>
<evidence type="ECO:0000313" key="6">
    <source>
        <dbReference type="Proteomes" id="UP001172083"/>
    </source>
</evidence>
<comment type="similarity">
    <text evidence="1">Belongs to the bacterial sugar transferase family.</text>
</comment>
<evidence type="ECO:0000256" key="3">
    <source>
        <dbReference type="SAM" id="Phobius"/>
    </source>
</evidence>
<sequence>MEVKKILYVGNDNGFIDYLKSNMPHHLEIHREENGFLATEYLDNEEEKPQVILSELNIPGVSAFQFHEAIRNEVQFENISFILLTRNNNENVNVKALAAGIDDVFIKSVGIDNFRARLDFLVTFRNDFHDLIENHKSSTYKIPLAKRIFDIAIASTALLLISPLLILIAILIKLESKGPIYYVSKRVGTGYHIFDFYKLRSMYMDADSRLKDLAHLNQYTQHVPEEETPTNHCEKCEELGEPCSPLLYIDGKGICENLYFARKKTANASAFLKIKDDPRITKVGRFIRKTSVDELPQLINVIKGDMSIVGNRPLPLYEAEQLTSDAWTGRFNAPAGITGLWQISKRGKADMSDEERKGLDNQYASDNSFIKDLTLILKTVPALFQKENV</sequence>
<dbReference type="SUPFAM" id="SSF52172">
    <property type="entry name" value="CheY-like"/>
    <property type="match status" value="1"/>
</dbReference>
<dbReference type="EMBL" id="JAUJEB010000001">
    <property type="protein sequence ID" value="MDN5211687.1"/>
    <property type="molecule type" value="Genomic_DNA"/>
</dbReference>
<proteinExistence type="inferred from homology"/>
<organism evidence="5 6">
    <name type="scientific">Agaribacillus aureus</name>
    <dbReference type="NCBI Taxonomy" id="3051825"/>
    <lineage>
        <taxon>Bacteria</taxon>
        <taxon>Pseudomonadati</taxon>
        <taxon>Bacteroidota</taxon>
        <taxon>Cytophagia</taxon>
        <taxon>Cytophagales</taxon>
        <taxon>Splendidivirgaceae</taxon>
        <taxon>Agaribacillus</taxon>
    </lineage>
</organism>
<evidence type="ECO:0000313" key="5">
    <source>
        <dbReference type="EMBL" id="MDN5211687.1"/>
    </source>
</evidence>
<dbReference type="PANTHER" id="PTHR30576">
    <property type="entry name" value="COLANIC BIOSYNTHESIS UDP-GLUCOSE LIPID CARRIER TRANSFERASE"/>
    <property type="match status" value="1"/>
</dbReference>